<dbReference type="InterPro" id="IPR012902">
    <property type="entry name" value="N_methyl_site"/>
</dbReference>
<dbReference type="NCBIfam" id="TIGR04294">
    <property type="entry name" value="pre_pil_HX9DG"/>
    <property type="match status" value="1"/>
</dbReference>
<dbReference type="EMBL" id="VWOX01000018">
    <property type="protein sequence ID" value="KAA5539616.1"/>
    <property type="molecule type" value="Genomic_DNA"/>
</dbReference>
<comment type="caution">
    <text evidence="2">The sequence shown here is derived from an EMBL/GenBank/DDBJ whole genome shotgun (WGS) entry which is preliminary data.</text>
</comment>
<dbReference type="NCBIfam" id="TIGR02532">
    <property type="entry name" value="IV_pilin_GFxxxE"/>
    <property type="match status" value="1"/>
</dbReference>
<dbReference type="RefSeq" id="WP_150079153.1">
    <property type="nucleotide sequence ID" value="NZ_VWOX01000018.1"/>
</dbReference>
<dbReference type="PROSITE" id="PS00409">
    <property type="entry name" value="PROKAR_NTER_METHYL"/>
    <property type="match status" value="1"/>
</dbReference>
<evidence type="ECO:0000313" key="2">
    <source>
        <dbReference type="EMBL" id="KAA5539616.1"/>
    </source>
</evidence>
<sequence>MASKKRRQRASGFTLVELLVVIAIIGILIGLFLPAVQAAREAARRMSCSNNFKQLGLAMHNYHSAFKQLPPHGGGTGIGLETPPAWWRLSNTANRKNLSIFVPLTPYFEQQGLWEKISMPSRETVTGATPPTPSGFWPAMGPSPKHYSTDPGYIPWQTEIPMLRCPSDPGSGLPGRGRTNYGPSLGDAPHIHITQNVLGGSLKPADNWGNVLNARAVQRGFFAPYDKFKFRDILDGLSHTMAMGELVSNLGDYATNGSISWDPGGNHNDHADDPLHCVNSGEIDPKRPTFWCRDPAGGCTPPVLVVNGETNGRGMSWASAFRMSIQTVFTVRPPNSELCIGKWADNVGNFSPSSHHQGGCHILMGDGAVVFMTDSVEAGDQSAPCISRTNQPGAESPYGLWGALGTKAASETIH</sequence>
<accession>A0A5M6CXF5</accession>
<organism evidence="2 3">
    <name type="scientific">Roseiconus nitratireducens</name>
    <dbReference type="NCBI Taxonomy" id="2605748"/>
    <lineage>
        <taxon>Bacteria</taxon>
        <taxon>Pseudomonadati</taxon>
        <taxon>Planctomycetota</taxon>
        <taxon>Planctomycetia</taxon>
        <taxon>Pirellulales</taxon>
        <taxon>Pirellulaceae</taxon>
        <taxon>Roseiconus</taxon>
    </lineage>
</organism>
<gene>
    <name evidence="2" type="ORF">FYK55_23915</name>
</gene>
<dbReference type="InterPro" id="IPR011453">
    <property type="entry name" value="DUF1559"/>
</dbReference>
<reference evidence="2 3" key="1">
    <citation type="submission" date="2019-08" db="EMBL/GenBank/DDBJ databases">
        <authorList>
            <person name="Dhanesh K."/>
            <person name="Kumar G."/>
            <person name="Sasikala C."/>
            <person name="Venkata Ramana C."/>
        </authorList>
    </citation>
    <scope>NUCLEOTIDE SEQUENCE [LARGE SCALE GENOMIC DNA]</scope>
    <source>
        <strain evidence="2 3">JC645</strain>
    </source>
</reference>
<dbReference type="PANTHER" id="PTHR30093:SF2">
    <property type="entry name" value="TYPE II SECRETION SYSTEM PROTEIN H"/>
    <property type="match status" value="1"/>
</dbReference>
<dbReference type="PANTHER" id="PTHR30093">
    <property type="entry name" value="GENERAL SECRETION PATHWAY PROTEIN G"/>
    <property type="match status" value="1"/>
</dbReference>
<dbReference type="AlphaFoldDB" id="A0A5M6CXF5"/>
<evidence type="ECO:0000259" key="1">
    <source>
        <dbReference type="Pfam" id="PF07596"/>
    </source>
</evidence>
<evidence type="ECO:0000313" key="3">
    <source>
        <dbReference type="Proteomes" id="UP000324479"/>
    </source>
</evidence>
<dbReference type="InterPro" id="IPR027558">
    <property type="entry name" value="Pre_pil_HX9DG_C"/>
</dbReference>
<dbReference type="Pfam" id="PF07963">
    <property type="entry name" value="N_methyl"/>
    <property type="match status" value="1"/>
</dbReference>
<dbReference type="Gene3D" id="3.30.700.10">
    <property type="entry name" value="Glycoprotein, Type 4 Pilin"/>
    <property type="match status" value="1"/>
</dbReference>
<dbReference type="InterPro" id="IPR045584">
    <property type="entry name" value="Pilin-like"/>
</dbReference>
<dbReference type="Pfam" id="PF07596">
    <property type="entry name" value="SBP_bac_10"/>
    <property type="match status" value="1"/>
</dbReference>
<keyword evidence="3" id="KW-1185">Reference proteome</keyword>
<proteinExistence type="predicted"/>
<name>A0A5M6CXF5_9BACT</name>
<protein>
    <submittedName>
        <fullName evidence="2">DUF1559 domain-containing protein</fullName>
    </submittedName>
</protein>
<dbReference type="SUPFAM" id="SSF54523">
    <property type="entry name" value="Pili subunits"/>
    <property type="match status" value="1"/>
</dbReference>
<dbReference type="Proteomes" id="UP000324479">
    <property type="component" value="Unassembled WGS sequence"/>
</dbReference>
<feature type="domain" description="DUF1559" evidence="1">
    <location>
        <begin position="37"/>
        <end position="378"/>
    </location>
</feature>